<dbReference type="GeneID" id="89934128"/>
<reference evidence="2" key="2">
    <citation type="submission" date="2023-05" db="EMBL/GenBank/DDBJ databases">
        <authorList>
            <consortium name="Lawrence Berkeley National Laboratory"/>
            <person name="Steindorff A."/>
            <person name="Hensen N."/>
            <person name="Bonometti L."/>
            <person name="Westerberg I."/>
            <person name="Brannstrom I.O."/>
            <person name="Guillou S."/>
            <person name="Cros-Aarteil S."/>
            <person name="Calhoun S."/>
            <person name="Haridas S."/>
            <person name="Kuo A."/>
            <person name="Mondo S."/>
            <person name="Pangilinan J."/>
            <person name="Riley R."/>
            <person name="Labutti K."/>
            <person name="Andreopoulos B."/>
            <person name="Lipzen A."/>
            <person name="Chen C."/>
            <person name="Yanf M."/>
            <person name="Daum C."/>
            <person name="Ng V."/>
            <person name="Clum A."/>
            <person name="Ohm R."/>
            <person name="Martin F."/>
            <person name="Silar P."/>
            <person name="Natvig D."/>
            <person name="Lalanne C."/>
            <person name="Gautier V."/>
            <person name="Ament-Velasquez S.L."/>
            <person name="Kruys A."/>
            <person name="Hutchinson M.I."/>
            <person name="Powell A.J."/>
            <person name="Barry K."/>
            <person name="Miller A.N."/>
            <person name="Grigoriev I.V."/>
            <person name="Debuchy R."/>
            <person name="Gladieux P."/>
            <person name="Thoren M.H."/>
            <person name="Johannesson H."/>
        </authorList>
    </citation>
    <scope>NUCLEOTIDE SEQUENCE</scope>
    <source>
        <strain evidence="2">CBS 508.74</strain>
    </source>
</reference>
<protein>
    <submittedName>
        <fullName evidence="2">Kinase-like protein</fullName>
    </submittedName>
</protein>
<dbReference type="PANTHER" id="PTHR24359:SF1">
    <property type="entry name" value="INHIBITOR OF NUCLEAR FACTOR KAPPA-B KINASE EPSILON SUBUNIT HOMOLOG 1-RELATED"/>
    <property type="match status" value="1"/>
</dbReference>
<dbReference type="EMBL" id="MU853336">
    <property type="protein sequence ID" value="KAK4114680.1"/>
    <property type="molecule type" value="Genomic_DNA"/>
</dbReference>
<dbReference type="PANTHER" id="PTHR24359">
    <property type="entry name" value="SERINE/THREONINE-PROTEIN KINASE SBK1"/>
    <property type="match status" value="1"/>
</dbReference>
<evidence type="ECO:0000313" key="2">
    <source>
        <dbReference type="EMBL" id="KAK4114680.1"/>
    </source>
</evidence>
<sequence length="379" mass="43410">MILDVRAPRKGKGKQSYSATFPSVETVLQMHRQRTSGTRAQPLLPPGFSSPARWSLKWVARNFMVIDEFCWVYAVMPDGPEWREKEHIAEGGSSDVWKVTMSPSHQVHFQDHGTFALKVLKPGHEHAFRRELEVLKVFEQNNHPHIVRLLMAYEREGSYHLLFPCADGNLSSYWHSSDTERRSEDAQWMLRQCRGIAKGLQEIHSFGGEGKASICGRHGDIKPENILWFKDGPNDKFGSLVLSDFGLGRSRLYAPPESTHSEANSLTSHLSRQQYDIWSLGCVFLEFLTWFVGGWKELRDFYQERFKDGDRRCRNFASLRHRLLMIRSVLGDEGGLQCESTIGNGSLQLLREHCELVDRCLSLKPADRPTAREVAIILE</sequence>
<accession>A0AAN6YUN3</accession>
<keyword evidence="2" id="KW-0808">Transferase</keyword>
<dbReference type="AlphaFoldDB" id="A0AAN6YUN3"/>
<proteinExistence type="predicted"/>
<dbReference type="RefSeq" id="XP_064672250.1">
    <property type="nucleotide sequence ID" value="XM_064810004.1"/>
</dbReference>
<dbReference type="Proteomes" id="UP001302812">
    <property type="component" value="Unassembled WGS sequence"/>
</dbReference>
<dbReference type="InterPro" id="IPR011009">
    <property type="entry name" value="Kinase-like_dom_sf"/>
</dbReference>
<dbReference type="SUPFAM" id="SSF56112">
    <property type="entry name" value="Protein kinase-like (PK-like)"/>
    <property type="match status" value="1"/>
</dbReference>
<dbReference type="GO" id="GO:0004674">
    <property type="term" value="F:protein serine/threonine kinase activity"/>
    <property type="evidence" value="ECO:0007669"/>
    <property type="project" value="TreeGrafter"/>
</dbReference>
<dbReference type="SMART" id="SM00220">
    <property type="entry name" value="S_TKc"/>
    <property type="match status" value="1"/>
</dbReference>
<organism evidence="2 3">
    <name type="scientific">Canariomyces notabilis</name>
    <dbReference type="NCBI Taxonomy" id="2074819"/>
    <lineage>
        <taxon>Eukaryota</taxon>
        <taxon>Fungi</taxon>
        <taxon>Dikarya</taxon>
        <taxon>Ascomycota</taxon>
        <taxon>Pezizomycotina</taxon>
        <taxon>Sordariomycetes</taxon>
        <taxon>Sordariomycetidae</taxon>
        <taxon>Sordariales</taxon>
        <taxon>Chaetomiaceae</taxon>
        <taxon>Canariomyces</taxon>
    </lineage>
</organism>
<comment type="caution">
    <text evidence="2">The sequence shown here is derived from an EMBL/GenBank/DDBJ whole genome shotgun (WGS) entry which is preliminary data.</text>
</comment>
<name>A0AAN6YUN3_9PEZI</name>
<dbReference type="CDD" id="cd00180">
    <property type="entry name" value="PKc"/>
    <property type="match status" value="1"/>
</dbReference>
<feature type="domain" description="Protein kinase" evidence="1">
    <location>
        <begin position="82"/>
        <end position="379"/>
    </location>
</feature>
<dbReference type="Pfam" id="PF00069">
    <property type="entry name" value="Pkinase"/>
    <property type="match status" value="1"/>
</dbReference>
<reference evidence="2" key="1">
    <citation type="journal article" date="2023" name="Mol. Phylogenet. Evol.">
        <title>Genome-scale phylogeny and comparative genomics of the fungal order Sordariales.</title>
        <authorList>
            <person name="Hensen N."/>
            <person name="Bonometti L."/>
            <person name="Westerberg I."/>
            <person name="Brannstrom I.O."/>
            <person name="Guillou S."/>
            <person name="Cros-Aarteil S."/>
            <person name="Calhoun S."/>
            <person name="Haridas S."/>
            <person name="Kuo A."/>
            <person name="Mondo S."/>
            <person name="Pangilinan J."/>
            <person name="Riley R."/>
            <person name="LaButti K."/>
            <person name="Andreopoulos B."/>
            <person name="Lipzen A."/>
            <person name="Chen C."/>
            <person name="Yan M."/>
            <person name="Daum C."/>
            <person name="Ng V."/>
            <person name="Clum A."/>
            <person name="Steindorff A."/>
            <person name="Ohm R.A."/>
            <person name="Martin F."/>
            <person name="Silar P."/>
            <person name="Natvig D.O."/>
            <person name="Lalanne C."/>
            <person name="Gautier V."/>
            <person name="Ament-Velasquez S.L."/>
            <person name="Kruys A."/>
            <person name="Hutchinson M.I."/>
            <person name="Powell A.J."/>
            <person name="Barry K."/>
            <person name="Miller A.N."/>
            <person name="Grigoriev I.V."/>
            <person name="Debuchy R."/>
            <person name="Gladieux P."/>
            <person name="Hiltunen Thoren M."/>
            <person name="Johannesson H."/>
        </authorList>
    </citation>
    <scope>NUCLEOTIDE SEQUENCE</scope>
    <source>
        <strain evidence="2">CBS 508.74</strain>
    </source>
</reference>
<dbReference type="Gene3D" id="1.10.510.10">
    <property type="entry name" value="Transferase(Phosphotransferase) domain 1"/>
    <property type="match status" value="1"/>
</dbReference>
<evidence type="ECO:0000313" key="3">
    <source>
        <dbReference type="Proteomes" id="UP001302812"/>
    </source>
</evidence>
<keyword evidence="3" id="KW-1185">Reference proteome</keyword>
<gene>
    <name evidence="2" type="ORF">N656DRAFT_541794</name>
</gene>
<keyword evidence="2" id="KW-0418">Kinase</keyword>
<dbReference type="GO" id="GO:0005524">
    <property type="term" value="F:ATP binding"/>
    <property type="evidence" value="ECO:0007669"/>
    <property type="project" value="InterPro"/>
</dbReference>
<dbReference type="PROSITE" id="PS50011">
    <property type="entry name" value="PROTEIN_KINASE_DOM"/>
    <property type="match status" value="1"/>
</dbReference>
<evidence type="ECO:0000259" key="1">
    <source>
        <dbReference type="PROSITE" id="PS50011"/>
    </source>
</evidence>
<dbReference type="InterPro" id="IPR000719">
    <property type="entry name" value="Prot_kinase_dom"/>
</dbReference>
<dbReference type="Gene3D" id="3.30.200.20">
    <property type="entry name" value="Phosphorylase Kinase, domain 1"/>
    <property type="match status" value="1"/>
</dbReference>